<dbReference type="PROSITE" id="PS00894">
    <property type="entry name" value="HTH_DEOR_1"/>
    <property type="match status" value="1"/>
</dbReference>
<dbReference type="Gene3D" id="1.10.10.10">
    <property type="entry name" value="Winged helix-like DNA-binding domain superfamily/Winged helix DNA-binding domain"/>
    <property type="match status" value="1"/>
</dbReference>
<dbReference type="InterPro" id="IPR036388">
    <property type="entry name" value="WH-like_DNA-bd_sf"/>
</dbReference>
<dbReference type="InterPro" id="IPR014036">
    <property type="entry name" value="DeoR-like_C"/>
</dbReference>
<dbReference type="InterPro" id="IPR018356">
    <property type="entry name" value="Tscrpt_reg_HTH_DeoR_CS"/>
</dbReference>
<dbReference type="EMBL" id="DXBC01000071">
    <property type="protein sequence ID" value="HIZ79059.1"/>
    <property type="molecule type" value="Genomic_DNA"/>
</dbReference>
<dbReference type="Pfam" id="PF00455">
    <property type="entry name" value="DeoRC"/>
    <property type="match status" value="1"/>
</dbReference>
<dbReference type="PROSITE" id="PS51000">
    <property type="entry name" value="HTH_DEOR_2"/>
    <property type="match status" value="1"/>
</dbReference>
<dbReference type="SUPFAM" id="SSF100950">
    <property type="entry name" value="NagB/RpiA/CoA transferase-like"/>
    <property type="match status" value="1"/>
</dbReference>
<dbReference type="AlphaFoldDB" id="A0A9D2K6P7"/>
<dbReference type="InterPro" id="IPR050313">
    <property type="entry name" value="Carb_Metab_HTH_regulators"/>
</dbReference>
<dbReference type="SMART" id="SM01134">
    <property type="entry name" value="DeoRC"/>
    <property type="match status" value="1"/>
</dbReference>
<gene>
    <name evidence="5" type="ORF">IAA17_04665</name>
</gene>
<keyword evidence="1" id="KW-0805">Transcription regulation</keyword>
<feature type="domain" description="HTH deoR-type" evidence="4">
    <location>
        <begin position="3"/>
        <end position="58"/>
    </location>
</feature>
<keyword evidence="3" id="KW-0804">Transcription</keyword>
<evidence type="ECO:0000256" key="2">
    <source>
        <dbReference type="ARBA" id="ARBA00023125"/>
    </source>
</evidence>
<proteinExistence type="predicted"/>
<accession>A0A9D2K6P7</accession>
<organism evidence="5 6">
    <name type="scientific">Candidatus Lachnoclostridium stercorigallinarum</name>
    <dbReference type="NCBI Taxonomy" id="2838634"/>
    <lineage>
        <taxon>Bacteria</taxon>
        <taxon>Bacillati</taxon>
        <taxon>Bacillota</taxon>
        <taxon>Clostridia</taxon>
        <taxon>Lachnospirales</taxon>
        <taxon>Lachnospiraceae</taxon>
    </lineage>
</organism>
<dbReference type="InterPro" id="IPR036390">
    <property type="entry name" value="WH_DNA-bd_sf"/>
</dbReference>
<evidence type="ECO:0000313" key="5">
    <source>
        <dbReference type="EMBL" id="HIZ79059.1"/>
    </source>
</evidence>
<dbReference type="PANTHER" id="PTHR30363:SF44">
    <property type="entry name" value="AGA OPERON TRANSCRIPTIONAL REPRESSOR-RELATED"/>
    <property type="match status" value="1"/>
</dbReference>
<sequence>MNTQKRRKCIIAALEQEGSVKTSELSEEYQVSVMTIRRDLNYLAGEGIVTLTHGGAVLNRGSLIEHAMMYKEDTLIDEKRRIGAFCANFVHEGDVVMIDTGSTAKMVAETMINRKNIVVVTHSLPVQDMLAHASGIKLIAAPGVFREKTMGFLGQMTCDFVSSLKLDVLFLGVEGVDVRHGISVPDVIDGETKRALVRQARKVVVVADYTKIGKSFFLSIVPVKEMDVLVTNREADQEIIGQIREAGVEVFLV</sequence>
<evidence type="ECO:0000256" key="1">
    <source>
        <dbReference type="ARBA" id="ARBA00023015"/>
    </source>
</evidence>
<dbReference type="Pfam" id="PF08220">
    <property type="entry name" value="HTH_DeoR"/>
    <property type="match status" value="1"/>
</dbReference>
<name>A0A9D2K6P7_9FIRM</name>
<dbReference type="GO" id="GO:0003700">
    <property type="term" value="F:DNA-binding transcription factor activity"/>
    <property type="evidence" value="ECO:0007669"/>
    <property type="project" value="InterPro"/>
</dbReference>
<dbReference type="PRINTS" id="PR00037">
    <property type="entry name" value="HTHLACR"/>
</dbReference>
<dbReference type="PANTHER" id="PTHR30363">
    <property type="entry name" value="HTH-TYPE TRANSCRIPTIONAL REGULATOR SRLR-RELATED"/>
    <property type="match status" value="1"/>
</dbReference>
<dbReference type="Gene3D" id="3.40.50.1360">
    <property type="match status" value="1"/>
</dbReference>
<evidence type="ECO:0000256" key="3">
    <source>
        <dbReference type="ARBA" id="ARBA00023163"/>
    </source>
</evidence>
<keyword evidence="2 5" id="KW-0238">DNA-binding</keyword>
<reference evidence="5" key="2">
    <citation type="submission" date="2021-04" db="EMBL/GenBank/DDBJ databases">
        <authorList>
            <person name="Gilroy R."/>
        </authorList>
    </citation>
    <scope>NUCLEOTIDE SEQUENCE</scope>
    <source>
        <strain evidence="5">ChiBcec1-1093</strain>
    </source>
</reference>
<dbReference type="InterPro" id="IPR001034">
    <property type="entry name" value="DeoR_HTH"/>
</dbReference>
<dbReference type="SUPFAM" id="SSF46785">
    <property type="entry name" value="Winged helix' DNA-binding domain"/>
    <property type="match status" value="1"/>
</dbReference>
<evidence type="ECO:0000259" key="4">
    <source>
        <dbReference type="PROSITE" id="PS51000"/>
    </source>
</evidence>
<dbReference type="SMART" id="SM00420">
    <property type="entry name" value="HTH_DEOR"/>
    <property type="match status" value="1"/>
</dbReference>
<protein>
    <submittedName>
        <fullName evidence="5">DeoR/GlpR family DNA-binding transcription regulator</fullName>
    </submittedName>
</protein>
<dbReference type="Proteomes" id="UP000824101">
    <property type="component" value="Unassembled WGS sequence"/>
</dbReference>
<dbReference type="GO" id="GO:0003677">
    <property type="term" value="F:DNA binding"/>
    <property type="evidence" value="ECO:0007669"/>
    <property type="project" value="UniProtKB-KW"/>
</dbReference>
<reference evidence="5" key="1">
    <citation type="journal article" date="2021" name="PeerJ">
        <title>Extensive microbial diversity within the chicken gut microbiome revealed by metagenomics and culture.</title>
        <authorList>
            <person name="Gilroy R."/>
            <person name="Ravi A."/>
            <person name="Getino M."/>
            <person name="Pursley I."/>
            <person name="Horton D.L."/>
            <person name="Alikhan N.F."/>
            <person name="Baker D."/>
            <person name="Gharbi K."/>
            <person name="Hall N."/>
            <person name="Watson M."/>
            <person name="Adriaenssens E.M."/>
            <person name="Foster-Nyarko E."/>
            <person name="Jarju S."/>
            <person name="Secka A."/>
            <person name="Antonio M."/>
            <person name="Oren A."/>
            <person name="Chaudhuri R.R."/>
            <person name="La Ragione R."/>
            <person name="Hildebrand F."/>
            <person name="Pallen M.J."/>
        </authorList>
    </citation>
    <scope>NUCLEOTIDE SEQUENCE</scope>
    <source>
        <strain evidence="5">ChiBcec1-1093</strain>
    </source>
</reference>
<dbReference type="InterPro" id="IPR037171">
    <property type="entry name" value="NagB/RpiA_transferase-like"/>
</dbReference>
<evidence type="ECO:0000313" key="6">
    <source>
        <dbReference type="Proteomes" id="UP000824101"/>
    </source>
</evidence>
<comment type="caution">
    <text evidence="5">The sequence shown here is derived from an EMBL/GenBank/DDBJ whole genome shotgun (WGS) entry which is preliminary data.</text>
</comment>